<dbReference type="EMBL" id="CAACYD010000006">
    <property type="protein sequence ID" value="VFA88247.1"/>
    <property type="molecule type" value="Genomic_DNA"/>
</dbReference>
<sequence>MSFGGNGTHFCAGANLARLELGLVFDAIADTLPDISRIGELQRTRSGWLNGVKALDVAYR</sequence>
<name>A0ABD7V1M7_9ACTN</name>
<dbReference type="AlphaFoldDB" id="A0ABD7V1M7"/>
<dbReference type="EC" id="1.14.13.-" evidence="1"/>
<organism evidence="1 2">
    <name type="scientific">Gordonia paraffinivorans</name>
    <dbReference type="NCBI Taxonomy" id="175628"/>
    <lineage>
        <taxon>Bacteria</taxon>
        <taxon>Bacillati</taxon>
        <taxon>Actinomycetota</taxon>
        <taxon>Actinomycetes</taxon>
        <taxon>Mycobacteriales</taxon>
        <taxon>Gordoniaceae</taxon>
        <taxon>Gordonia</taxon>
    </lineage>
</organism>
<proteinExistence type="predicted"/>
<gene>
    <name evidence="1" type="ORF">NCTC8139_01790</name>
</gene>
<comment type="caution">
    <text evidence="1">The sequence shown here is derived from an EMBL/GenBank/DDBJ whole genome shotgun (WGS) entry which is preliminary data.</text>
</comment>
<dbReference type="Gene3D" id="1.10.630.10">
    <property type="entry name" value="Cytochrome P450"/>
    <property type="match status" value="1"/>
</dbReference>
<evidence type="ECO:0000313" key="2">
    <source>
        <dbReference type="Proteomes" id="UP000360750"/>
    </source>
</evidence>
<dbReference type="Proteomes" id="UP000360750">
    <property type="component" value="Unassembled WGS sequence"/>
</dbReference>
<protein>
    <submittedName>
        <fullName evidence="1">Steroid C27-monooxygenase</fullName>
        <ecNumber evidence="1">1.14.13.-</ecNumber>
    </submittedName>
</protein>
<keyword evidence="1" id="KW-0560">Oxidoreductase</keyword>
<dbReference type="InterPro" id="IPR036396">
    <property type="entry name" value="Cyt_P450_sf"/>
</dbReference>
<dbReference type="SUPFAM" id="SSF48264">
    <property type="entry name" value="Cytochrome P450"/>
    <property type="match status" value="1"/>
</dbReference>
<accession>A0ABD7V1M7</accession>
<dbReference type="GO" id="GO:0016491">
    <property type="term" value="F:oxidoreductase activity"/>
    <property type="evidence" value="ECO:0007669"/>
    <property type="project" value="UniProtKB-KW"/>
</dbReference>
<evidence type="ECO:0000313" key="1">
    <source>
        <dbReference type="EMBL" id="VFA88247.1"/>
    </source>
</evidence>
<reference evidence="1 2" key="1">
    <citation type="submission" date="2019-02" db="EMBL/GenBank/DDBJ databases">
        <authorList>
            <consortium name="Pathogen Informatics"/>
        </authorList>
    </citation>
    <scope>NUCLEOTIDE SEQUENCE [LARGE SCALE GENOMIC DNA]</scope>
    <source>
        <strain evidence="1 2">3012STDY6756503</strain>
    </source>
</reference>